<evidence type="ECO:0000313" key="3">
    <source>
        <dbReference type="Proteomes" id="UP001598300"/>
    </source>
</evidence>
<organism evidence="2 3">
    <name type="scientific">Streptomyces bacillaris</name>
    <dbReference type="NCBI Taxonomy" id="68179"/>
    <lineage>
        <taxon>Bacteria</taxon>
        <taxon>Bacillati</taxon>
        <taxon>Actinomycetota</taxon>
        <taxon>Actinomycetes</taxon>
        <taxon>Kitasatosporales</taxon>
        <taxon>Streptomycetaceae</taxon>
        <taxon>Streptomyces</taxon>
    </lineage>
</organism>
<keyword evidence="3" id="KW-1185">Reference proteome</keyword>
<name>A0ABW6DWS0_9ACTN</name>
<protein>
    <recommendedName>
        <fullName evidence="4">Flp pilus assembly protein RcpC/CpaB domain-containing protein</fullName>
    </recommendedName>
</protein>
<feature type="region of interest" description="Disordered" evidence="1">
    <location>
        <begin position="1"/>
        <end position="46"/>
    </location>
</feature>
<proteinExistence type="predicted"/>
<dbReference type="RefSeq" id="WP_339152944.1">
    <property type="nucleotide sequence ID" value="NZ_JBHVRE010000014.1"/>
</dbReference>
<dbReference type="EMBL" id="JBHXPM010000013">
    <property type="protein sequence ID" value="MFD3957497.1"/>
    <property type="molecule type" value="Genomic_DNA"/>
</dbReference>
<dbReference type="Proteomes" id="UP001598300">
    <property type="component" value="Unassembled WGS sequence"/>
</dbReference>
<gene>
    <name evidence="2" type="ORF">ACFWR3_15645</name>
</gene>
<evidence type="ECO:0000256" key="1">
    <source>
        <dbReference type="SAM" id="MobiDB-lite"/>
    </source>
</evidence>
<accession>A0ABW6DWS0</accession>
<reference evidence="2 3" key="1">
    <citation type="submission" date="2024-09" db="EMBL/GenBank/DDBJ databases">
        <title>The Natural Products Discovery Center: Release of the First 8490 Sequenced Strains for Exploring Actinobacteria Biosynthetic Diversity.</title>
        <authorList>
            <person name="Kalkreuter E."/>
            <person name="Kautsar S.A."/>
            <person name="Yang D."/>
            <person name="Bader C.D."/>
            <person name="Teijaro C.N."/>
            <person name="Fluegel L."/>
            <person name="Davis C.M."/>
            <person name="Simpson J.R."/>
            <person name="Lauterbach L."/>
            <person name="Steele A.D."/>
            <person name="Gui C."/>
            <person name="Meng S."/>
            <person name="Li G."/>
            <person name="Viehrig K."/>
            <person name="Ye F."/>
            <person name="Su P."/>
            <person name="Kiefer A.F."/>
            <person name="Nichols A."/>
            <person name="Cepeda A.J."/>
            <person name="Yan W."/>
            <person name="Fan B."/>
            <person name="Jiang Y."/>
            <person name="Adhikari A."/>
            <person name="Zheng C.-J."/>
            <person name="Schuster L."/>
            <person name="Cowan T.M."/>
            <person name="Smanski M.J."/>
            <person name="Chevrette M.G."/>
            <person name="De Carvalho L.P.S."/>
            <person name="Shen B."/>
        </authorList>
    </citation>
    <scope>NUCLEOTIDE SEQUENCE [LARGE SCALE GENOMIC DNA]</scope>
    <source>
        <strain evidence="2 3">NPDC058584</strain>
    </source>
</reference>
<sequence>MSPSSFSVPDHSARHRSDHSAHTAPPGASGGVKPPPRPPAPPPAPCGVGPFAPLRVRGGGAYRLLRILRRRRRTLATGLALAGAALATTGGLSSAGSGAGAPEAAASDTASPSTGVSGMPVPGAAVPGAASDTAVGAGRPSARLVSAPVRIADAATVRLLRPGDRVDVIAVGEAGDDARLVARDVRVARVPGGAADGGPAPDGALVMLSVERSTATALLGAGAAGRLAVAVSDAN</sequence>
<feature type="compositionally biased region" description="Pro residues" evidence="1">
    <location>
        <begin position="33"/>
        <end position="45"/>
    </location>
</feature>
<feature type="region of interest" description="Disordered" evidence="1">
    <location>
        <begin position="91"/>
        <end position="124"/>
    </location>
</feature>
<comment type="caution">
    <text evidence="2">The sequence shown here is derived from an EMBL/GenBank/DDBJ whole genome shotgun (WGS) entry which is preliminary data.</text>
</comment>
<evidence type="ECO:0000313" key="2">
    <source>
        <dbReference type="EMBL" id="MFD3957497.1"/>
    </source>
</evidence>
<evidence type="ECO:0008006" key="4">
    <source>
        <dbReference type="Google" id="ProtNLM"/>
    </source>
</evidence>